<feature type="compositionally biased region" description="Basic residues" evidence="1">
    <location>
        <begin position="252"/>
        <end position="270"/>
    </location>
</feature>
<keyword evidence="3" id="KW-1185">Reference proteome</keyword>
<protein>
    <submittedName>
        <fullName evidence="2">Uncharacterized protein</fullName>
    </submittedName>
</protein>
<reference evidence="2" key="1">
    <citation type="submission" date="2018-11" db="EMBL/GenBank/DDBJ databases">
        <authorList>
            <person name="Alioto T."/>
            <person name="Alioto T."/>
        </authorList>
    </citation>
    <scope>NUCLEOTIDE SEQUENCE</scope>
</reference>
<dbReference type="Proteomes" id="UP000596742">
    <property type="component" value="Unassembled WGS sequence"/>
</dbReference>
<evidence type="ECO:0000313" key="2">
    <source>
        <dbReference type="EMBL" id="VDI73928.1"/>
    </source>
</evidence>
<dbReference type="AlphaFoldDB" id="A0A8B6H4N5"/>
<name>A0A8B6H4N5_MYTGA</name>
<gene>
    <name evidence="2" type="ORF">MGAL_10B035265</name>
</gene>
<comment type="caution">
    <text evidence="2">The sequence shown here is derived from an EMBL/GenBank/DDBJ whole genome shotgun (WGS) entry which is preliminary data.</text>
</comment>
<sequence>MAYKLTSSSEEDKEFLVISQSLSFNQLTPKAAKNYHGLHERVSDWNLHQVEKQLHIYYATDYLDSHKEVFKKTNTSTLLELTEDQKKYVQDLQRFLEFDSNYEELWLKTSVVEKKLSVLRNKLEPISFLSQPVYISKGEIFINTLDSFFEQCMEAKQTRFLVSEGMFTPLIISLGQACCLTSSLCLHKQTRTSWNNLRGVAVKSQPECRFFNSRTFGNCAMLKPKAIVSVVEVKNGKRFGYTGLKHQERKSFSKRSKHSQRRHQSRKRHRNSMEDSYTEESHDSEINSGFSSSNNSSQISDMSGNRIPEIISYISSNTLAKHAGELLLDLHKYQSEPKVSNIMNLPGIIVDGTKVYFTMLEMSESHHEKLDKNIQLNGSDRATVYYAKPLDILVQSDRDIIIENLVKLHNI</sequence>
<dbReference type="OrthoDB" id="6105486at2759"/>
<dbReference type="EMBL" id="UYJE01009486">
    <property type="protein sequence ID" value="VDI73928.1"/>
    <property type="molecule type" value="Genomic_DNA"/>
</dbReference>
<organism evidence="2 3">
    <name type="scientific">Mytilus galloprovincialis</name>
    <name type="common">Mediterranean mussel</name>
    <dbReference type="NCBI Taxonomy" id="29158"/>
    <lineage>
        <taxon>Eukaryota</taxon>
        <taxon>Metazoa</taxon>
        <taxon>Spiralia</taxon>
        <taxon>Lophotrochozoa</taxon>
        <taxon>Mollusca</taxon>
        <taxon>Bivalvia</taxon>
        <taxon>Autobranchia</taxon>
        <taxon>Pteriomorphia</taxon>
        <taxon>Mytilida</taxon>
        <taxon>Mytiloidea</taxon>
        <taxon>Mytilidae</taxon>
        <taxon>Mytilinae</taxon>
        <taxon>Mytilus</taxon>
    </lineage>
</organism>
<evidence type="ECO:0000256" key="1">
    <source>
        <dbReference type="SAM" id="MobiDB-lite"/>
    </source>
</evidence>
<feature type="region of interest" description="Disordered" evidence="1">
    <location>
        <begin position="247"/>
        <end position="301"/>
    </location>
</feature>
<evidence type="ECO:0000313" key="3">
    <source>
        <dbReference type="Proteomes" id="UP000596742"/>
    </source>
</evidence>
<proteinExistence type="predicted"/>
<accession>A0A8B6H4N5</accession>
<feature type="compositionally biased region" description="Low complexity" evidence="1">
    <location>
        <begin position="286"/>
        <end position="301"/>
    </location>
</feature>